<dbReference type="GO" id="GO:0009253">
    <property type="term" value="P:peptidoglycan catabolic process"/>
    <property type="evidence" value="ECO:0007669"/>
    <property type="project" value="InterPro"/>
</dbReference>
<evidence type="ECO:0000256" key="1">
    <source>
        <dbReference type="ARBA" id="ARBA00001561"/>
    </source>
</evidence>
<evidence type="ECO:0000256" key="2">
    <source>
        <dbReference type="ARBA" id="ARBA00011901"/>
    </source>
</evidence>
<dbReference type="GO" id="GO:0009254">
    <property type="term" value="P:peptidoglycan turnover"/>
    <property type="evidence" value="ECO:0007669"/>
    <property type="project" value="TreeGrafter"/>
</dbReference>
<dbReference type="OrthoDB" id="9794294at2"/>
<name>A0A6N9Q6C9_9BACL</name>
<gene>
    <name evidence="6" type="ORF">ERL59_15030</name>
</gene>
<keyword evidence="3" id="KW-0378">Hydrolase</keyword>
<evidence type="ECO:0000259" key="5">
    <source>
        <dbReference type="SMART" id="SM00644"/>
    </source>
</evidence>
<keyword evidence="7" id="KW-1185">Reference proteome</keyword>
<dbReference type="GO" id="GO:0008745">
    <property type="term" value="F:N-acetylmuramoyl-L-alanine amidase activity"/>
    <property type="evidence" value="ECO:0007669"/>
    <property type="project" value="UniProtKB-EC"/>
</dbReference>
<accession>A0A6N9Q6C9</accession>
<dbReference type="Gene3D" id="3.40.80.10">
    <property type="entry name" value="Peptidoglycan recognition protein-like"/>
    <property type="match status" value="1"/>
</dbReference>
<feature type="domain" description="N-acetylmuramoyl-L-alanine amidase" evidence="5">
    <location>
        <begin position="17"/>
        <end position="164"/>
    </location>
</feature>
<evidence type="ECO:0000256" key="4">
    <source>
        <dbReference type="ARBA" id="ARBA00023316"/>
    </source>
</evidence>
<dbReference type="CDD" id="cd06583">
    <property type="entry name" value="PGRP"/>
    <property type="match status" value="1"/>
</dbReference>
<keyword evidence="4" id="KW-0961">Cell wall biogenesis/degradation</keyword>
<dbReference type="EMBL" id="SIJB01000030">
    <property type="protein sequence ID" value="NBI30261.1"/>
    <property type="molecule type" value="Genomic_DNA"/>
</dbReference>
<dbReference type="SMART" id="SM00644">
    <property type="entry name" value="Ami_2"/>
    <property type="match status" value="1"/>
</dbReference>
<reference evidence="6 7" key="1">
    <citation type="submission" date="2019-01" db="EMBL/GenBank/DDBJ databases">
        <title>Chengkuizengella sp. nov., isolated from deep-sea sediment of East Pacific Ocean.</title>
        <authorList>
            <person name="Yang J."/>
            <person name="Lai Q."/>
            <person name="Shao Z."/>
        </authorList>
    </citation>
    <scope>NUCLEOTIDE SEQUENCE [LARGE SCALE GENOMIC DNA]</scope>
    <source>
        <strain evidence="6 7">YPA3-1-1</strain>
    </source>
</reference>
<dbReference type="GO" id="GO:0071555">
    <property type="term" value="P:cell wall organization"/>
    <property type="evidence" value="ECO:0007669"/>
    <property type="project" value="UniProtKB-KW"/>
</dbReference>
<sequence>MSFKIKYPITKKYLTTGTKRRSGIMLAKLEFIVAHDTGNDGSTALQNINYYENSKNTISASAHIFVDDKGIYECIPLLTGPPEKAWHVQYQKPIDNELFGDDANDIAAGVELCYSNNHGNINNEDAYKRYVWVLAYLCYKFGLDPAKKIIGHHILDPKRKTDPQNAFLKMEKSYEQFLQDVVIEYFECLSKQETLMKLEGWKLQVALDSLNNLSKKGLLSNVEKWKEKVIECPEQIIKEMPWLFFVMLDRISQNIRKE</sequence>
<dbReference type="Proteomes" id="UP000448943">
    <property type="component" value="Unassembled WGS sequence"/>
</dbReference>
<dbReference type="SUPFAM" id="SSF55846">
    <property type="entry name" value="N-acetylmuramoyl-L-alanine amidase-like"/>
    <property type="match status" value="1"/>
</dbReference>
<dbReference type="PANTHER" id="PTHR30417:SF1">
    <property type="entry name" value="N-ACETYLMURAMOYL-L-ALANINE AMIDASE AMID"/>
    <property type="match status" value="1"/>
</dbReference>
<evidence type="ECO:0000313" key="7">
    <source>
        <dbReference type="Proteomes" id="UP000448943"/>
    </source>
</evidence>
<dbReference type="InterPro" id="IPR002502">
    <property type="entry name" value="Amidase_domain"/>
</dbReference>
<dbReference type="EC" id="3.5.1.28" evidence="2"/>
<dbReference type="InterPro" id="IPR036505">
    <property type="entry name" value="Amidase/PGRP_sf"/>
</dbReference>
<protein>
    <recommendedName>
        <fullName evidence="2">N-acetylmuramoyl-L-alanine amidase</fullName>
        <ecNumber evidence="2">3.5.1.28</ecNumber>
    </recommendedName>
</protein>
<dbReference type="AlphaFoldDB" id="A0A6N9Q6C9"/>
<proteinExistence type="predicted"/>
<dbReference type="RefSeq" id="WP_160647069.1">
    <property type="nucleotide sequence ID" value="NZ_SIJB01000030.1"/>
</dbReference>
<evidence type="ECO:0000256" key="3">
    <source>
        <dbReference type="ARBA" id="ARBA00022801"/>
    </source>
</evidence>
<organism evidence="6 7">
    <name type="scientific">Chengkuizengella marina</name>
    <dbReference type="NCBI Taxonomy" id="2507566"/>
    <lineage>
        <taxon>Bacteria</taxon>
        <taxon>Bacillati</taxon>
        <taxon>Bacillota</taxon>
        <taxon>Bacilli</taxon>
        <taxon>Bacillales</taxon>
        <taxon>Paenibacillaceae</taxon>
        <taxon>Chengkuizengella</taxon>
    </lineage>
</organism>
<comment type="catalytic activity">
    <reaction evidence="1">
        <text>Hydrolyzes the link between N-acetylmuramoyl residues and L-amino acid residues in certain cell-wall glycopeptides.</text>
        <dbReference type="EC" id="3.5.1.28"/>
    </reaction>
</comment>
<dbReference type="InterPro" id="IPR051206">
    <property type="entry name" value="NAMLAA_amidase_2"/>
</dbReference>
<evidence type="ECO:0000313" key="6">
    <source>
        <dbReference type="EMBL" id="NBI30261.1"/>
    </source>
</evidence>
<comment type="caution">
    <text evidence="6">The sequence shown here is derived from an EMBL/GenBank/DDBJ whole genome shotgun (WGS) entry which is preliminary data.</text>
</comment>
<dbReference type="Pfam" id="PF01510">
    <property type="entry name" value="Amidase_2"/>
    <property type="match status" value="1"/>
</dbReference>
<dbReference type="PANTHER" id="PTHR30417">
    <property type="entry name" value="N-ACETYLMURAMOYL-L-ALANINE AMIDASE AMID"/>
    <property type="match status" value="1"/>
</dbReference>